<dbReference type="InterPro" id="IPR019546">
    <property type="entry name" value="TAT_signal_bac_arc"/>
</dbReference>
<dbReference type="EMBL" id="CP039690">
    <property type="protein sequence ID" value="QCI67117.1"/>
    <property type="molecule type" value="Genomic_DNA"/>
</dbReference>
<proteinExistence type="predicted"/>
<evidence type="ECO:0000313" key="1">
    <source>
        <dbReference type="EMBL" id="QCI67117.1"/>
    </source>
</evidence>
<dbReference type="Proteomes" id="UP000298781">
    <property type="component" value="Chromosome"/>
</dbReference>
<dbReference type="Pfam" id="PF04199">
    <property type="entry name" value="Cyclase"/>
    <property type="match status" value="1"/>
</dbReference>
<dbReference type="PANTHER" id="PTHR34861">
    <property type="match status" value="1"/>
</dbReference>
<dbReference type="AlphaFoldDB" id="A0A4D7BH44"/>
<accession>A0A4D7BH44</accession>
<gene>
    <name evidence="1" type="ORF">E8M01_24485</name>
</gene>
<sequence>MTVRDPKDLAEQPNAPERRDFLKGAAVGGVVAAASLHVAQMAVTPAQAQTPAVQPWWPSRWGADDQIGATNHITPQKVLEAAQWIRDGKIYRIGRMSEAAMPKFGDRAFTLRIPGNPTGGPFAGNKLVYNDEYLATEIGQTGTQFDGLAHIGVQLGKDGDTSEMAYYNGVRGSDMVGSTGMKKLGIENVKPIFTRGHLIDVMAQRGGMMDVGQEVTLADVRGALAKQNMNENDIKPGDALFFNTGWGSLWMRNNDRYGSGEPGPGLEVARWAIEKQIVVMGGDSWGVEAVPNPDRNLAFPVHAELITKNGIHVHENLQFDALIADRKYQFVYIFSPIPIKGATGSPGGPIAVT</sequence>
<dbReference type="SUPFAM" id="SSF102198">
    <property type="entry name" value="Putative cyclase"/>
    <property type="match status" value="1"/>
</dbReference>
<dbReference type="InterPro" id="IPR006311">
    <property type="entry name" value="TAT_signal"/>
</dbReference>
<dbReference type="OrthoDB" id="7067800at2"/>
<evidence type="ECO:0000313" key="2">
    <source>
        <dbReference type="Proteomes" id="UP000298781"/>
    </source>
</evidence>
<reference evidence="1 2" key="1">
    <citation type="submission" date="2019-04" db="EMBL/GenBank/DDBJ databases">
        <title>Phreatobacter aquaticus sp. nov.</title>
        <authorList>
            <person name="Choi A."/>
        </authorList>
    </citation>
    <scope>NUCLEOTIDE SEQUENCE [LARGE SCALE GENOMIC DNA]</scope>
    <source>
        <strain evidence="1 2">KCTC 52518</strain>
    </source>
</reference>
<dbReference type="InterPro" id="IPR007325">
    <property type="entry name" value="KFase/CYL"/>
</dbReference>
<dbReference type="PANTHER" id="PTHR34861:SF10">
    <property type="entry name" value="CYCLASE"/>
    <property type="match status" value="1"/>
</dbReference>
<dbReference type="Gene3D" id="3.50.30.50">
    <property type="entry name" value="Putative cyclase"/>
    <property type="match status" value="1"/>
</dbReference>
<dbReference type="RefSeq" id="WP_136962555.1">
    <property type="nucleotide sequence ID" value="NZ_CP039690.1"/>
</dbReference>
<dbReference type="GO" id="GO:0004061">
    <property type="term" value="F:arylformamidase activity"/>
    <property type="evidence" value="ECO:0007669"/>
    <property type="project" value="InterPro"/>
</dbReference>
<keyword evidence="2" id="KW-1185">Reference proteome</keyword>
<dbReference type="GO" id="GO:0019441">
    <property type="term" value="P:L-tryptophan catabolic process to kynurenine"/>
    <property type="evidence" value="ECO:0007669"/>
    <property type="project" value="InterPro"/>
</dbReference>
<protein>
    <submittedName>
        <fullName evidence="1">Cyclase family protein</fullName>
    </submittedName>
</protein>
<dbReference type="NCBIfam" id="TIGR01409">
    <property type="entry name" value="TAT_signal_seq"/>
    <property type="match status" value="1"/>
</dbReference>
<organism evidence="1 2">
    <name type="scientific">Phreatobacter stygius</name>
    <dbReference type="NCBI Taxonomy" id="1940610"/>
    <lineage>
        <taxon>Bacteria</taxon>
        <taxon>Pseudomonadati</taxon>
        <taxon>Pseudomonadota</taxon>
        <taxon>Alphaproteobacteria</taxon>
        <taxon>Hyphomicrobiales</taxon>
        <taxon>Phreatobacteraceae</taxon>
        <taxon>Phreatobacter</taxon>
    </lineage>
</organism>
<dbReference type="KEGG" id="pstg:E8M01_24485"/>
<dbReference type="InterPro" id="IPR037175">
    <property type="entry name" value="KFase_sf"/>
</dbReference>
<dbReference type="PROSITE" id="PS51318">
    <property type="entry name" value="TAT"/>
    <property type="match status" value="1"/>
</dbReference>
<name>A0A4D7BH44_9HYPH</name>